<proteinExistence type="predicted"/>
<dbReference type="SUPFAM" id="SSF55785">
    <property type="entry name" value="PYP-like sensor domain (PAS domain)"/>
    <property type="match status" value="1"/>
</dbReference>
<accession>A0A1H6F6M5</accession>
<keyword evidence="2" id="KW-1185">Reference proteome</keyword>
<dbReference type="Proteomes" id="UP000236724">
    <property type="component" value="Unassembled WGS sequence"/>
</dbReference>
<organism evidence="1 2">
    <name type="scientific">Candidatus Venteria ishoeyi</name>
    <dbReference type="NCBI Taxonomy" id="1899563"/>
    <lineage>
        <taxon>Bacteria</taxon>
        <taxon>Pseudomonadati</taxon>
        <taxon>Pseudomonadota</taxon>
        <taxon>Gammaproteobacteria</taxon>
        <taxon>Thiotrichales</taxon>
        <taxon>Thiotrichaceae</taxon>
        <taxon>Venteria</taxon>
    </lineage>
</organism>
<dbReference type="AlphaFoldDB" id="A0A1H6F6M5"/>
<protein>
    <submittedName>
        <fullName evidence="1">Uncharacterized protein</fullName>
    </submittedName>
</protein>
<gene>
    <name evidence="1" type="ORF">MBHS_01653</name>
</gene>
<dbReference type="RefSeq" id="WP_177428366.1">
    <property type="nucleotide sequence ID" value="NZ_FMSV02000383.1"/>
</dbReference>
<reference evidence="1 2" key="1">
    <citation type="submission" date="2016-10" db="EMBL/GenBank/DDBJ databases">
        <authorList>
            <person name="de Groot N.N."/>
        </authorList>
    </citation>
    <scope>NUCLEOTIDE SEQUENCE [LARGE SCALE GENOMIC DNA]</scope>
    <source>
        <strain evidence="1">MBHS1</strain>
    </source>
</reference>
<evidence type="ECO:0000313" key="1">
    <source>
        <dbReference type="EMBL" id="SEH05798.1"/>
    </source>
</evidence>
<dbReference type="Gene3D" id="3.30.450.20">
    <property type="entry name" value="PAS domain"/>
    <property type="match status" value="1"/>
</dbReference>
<sequence>MDKSFNFIRVNRAYAVAGKKQAEDFIGKNHFQLYPNQENEKIFQT</sequence>
<evidence type="ECO:0000313" key="2">
    <source>
        <dbReference type="Proteomes" id="UP000236724"/>
    </source>
</evidence>
<dbReference type="InterPro" id="IPR035965">
    <property type="entry name" value="PAS-like_dom_sf"/>
</dbReference>
<name>A0A1H6F6M5_9GAMM</name>
<dbReference type="EMBL" id="FMSV02000383">
    <property type="protein sequence ID" value="SEH05798.1"/>
    <property type="molecule type" value="Genomic_DNA"/>
</dbReference>